<sequence length="432" mass="46088">MPTPLVMACTSDLSGLVRGKGFALDDLDRRIRGGIGWTPTNAQITCFDGIAPSPFGSVGDVTLWPDRDALFDAPIPGGPPLRMILGDIRNRDGTAWMACTRGHLRAAIAQLERAARAQFLVTFEHEFTLTDLDGGAGFSLAGFHAAQPFAEDLMHALQSAGMTPDSFLREYGPGQFEVTLAPKPALRAADEAIALREITRAVARAHGHQASFGPLPDAANVGNGVHIHLSLWEGETPVTHDPNGPAGLSPRAAQAAAGIVTHMPAITALTAASVASYHRLTPHRWSAAYANLAVQDREAGLRICPVTATDPERIARQFNYEYRAADATASPWLALSALIHAAADGIESALPCPTPTTGDQSELDDSALRARGIHPLPRALSDALDLMRSDAALADWYGAEFLALYTAHKQHEATEVADLETAEMLARYAQTY</sequence>
<evidence type="ECO:0000256" key="4">
    <source>
        <dbReference type="ARBA" id="ARBA00022741"/>
    </source>
</evidence>
<organism evidence="10 11">
    <name type="scientific">Antarctobacter heliothermus</name>
    <dbReference type="NCBI Taxonomy" id="74033"/>
    <lineage>
        <taxon>Bacteria</taxon>
        <taxon>Pseudomonadati</taxon>
        <taxon>Pseudomonadota</taxon>
        <taxon>Alphaproteobacteria</taxon>
        <taxon>Rhodobacterales</taxon>
        <taxon>Roseobacteraceae</taxon>
        <taxon>Antarctobacter</taxon>
    </lineage>
</organism>
<dbReference type="Pfam" id="PF00120">
    <property type="entry name" value="Gln-synt_C"/>
    <property type="match status" value="1"/>
</dbReference>
<keyword evidence="11" id="KW-1185">Reference proteome</keyword>
<dbReference type="InterPro" id="IPR008147">
    <property type="entry name" value="Gln_synt_N"/>
</dbReference>
<dbReference type="Gene3D" id="3.10.20.70">
    <property type="entry name" value="Glutamine synthetase, N-terminal domain"/>
    <property type="match status" value="1"/>
</dbReference>
<evidence type="ECO:0000256" key="7">
    <source>
        <dbReference type="PROSITE-ProRule" id="PRU01331"/>
    </source>
</evidence>
<keyword evidence="4" id="KW-0547">Nucleotide-binding</keyword>
<dbReference type="InterPro" id="IPR036651">
    <property type="entry name" value="Gln_synt_N_sf"/>
</dbReference>
<dbReference type="InterPro" id="IPR008146">
    <property type="entry name" value="Gln_synth_cat_dom"/>
</dbReference>
<feature type="domain" description="GS catalytic" evidence="9">
    <location>
        <begin position="100"/>
        <end position="432"/>
    </location>
</feature>
<name>A0A222EAL0_9RHOB</name>
<dbReference type="KEGG" id="aht:ANTHELSMS3_04867"/>
<dbReference type="AlphaFoldDB" id="A0A222EAL0"/>
<evidence type="ECO:0000313" key="11">
    <source>
        <dbReference type="Proteomes" id="UP000203589"/>
    </source>
</evidence>
<dbReference type="Pfam" id="PF16952">
    <property type="entry name" value="Gln-synt_N_2"/>
    <property type="match status" value="1"/>
</dbReference>
<dbReference type="PANTHER" id="PTHR43785:SF12">
    <property type="entry name" value="TYPE-1 GLUTAMINE SYNTHETASE 2"/>
    <property type="match status" value="1"/>
</dbReference>
<dbReference type="PROSITE" id="PS51987">
    <property type="entry name" value="GS_CATALYTIC"/>
    <property type="match status" value="1"/>
</dbReference>
<keyword evidence="6" id="KW-0535">Nitrogen fixation</keyword>
<proteinExistence type="inferred from homology"/>
<comment type="cofactor">
    <cofactor evidence="1">
        <name>Mg(2+)</name>
        <dbReference type="ChEBI" id="CHEBI:18420"/>
    </cofactor>
</comment>
<evidence type="ECO:0000256" key="5">
    <source>
        <dbReference type="ARBA" id="ARBA00022840"/>
    </source>
</evidence>
<dbReference type="SUPFAM" id="SSF55931">
    <property type="entry name" value="Glutamine synthetase/guanido kinase"/>
    <property type="match status" value="1"/>
</dbReference>
<accession>A0A222EAL0</accession>
<dbReference type="EMBL" id="CP022541">
    <property type="protein sequence ID" value="ASP23259.1"/>
    <property type="molecule type" value="Genomic_DNA"/>
</dbReference>
<protein>
    <submittedName>
        <fullName evidence="10">Type I glutamate--ammonia ligase</fullName>
    </submittedName>
</protein>
<comment type="similarity">
    <text evidence="7 8">Belongs to the glutamine synthetase family.</text>
</comment>
<dbReference type="SMART" id="SM01230">
    <property type="entry name" value="Gln-synt_C"/>
    <property type="match status" value="1"/>
</dbReference>
<dbReference type="Proteomes" id="UP000203589">
    <property type="component" value="Plasmid pSMS3-1"/>
</dbReference>
<dbReference type="GO" id="GO:0004356">
    <property type="term" value="F:glutamine synthetase activity"/>
    <property type="evidence" value="ECO:0007669"/>
    <property type="project" value="InterPro"/>
</dbReference>
<dbReference type="GO" id="GO:0005524">
    <property type="term" value="F:ATP binding"/>
    <property type="evidence" value="ECO:0007669"/>
    <property type="project" value="UniProtKB-KW"/>
</dbReference>
<dbReference type="GO" id="GO:0006542">
    <property type="term" value="P:glutamine biosynthetic process"/>
    <property type="evidence" value="ECO:0007669"/>
    <property type="project" value="InterPro"/>
</dbReference>
<evidence type="ECO:0000256" key="3">
    <source>
        <dbReference type="ARBA" id="ARBA00022598"/>
    </source>
</evidence>
<evidence type="ECO:0000256" key="2">
    <source>
        <dbReference type="ARBA" id="ARBA00003117"/>
    </source>
</evidence>
<evidence type="ECO:0000256" key="6">
    <source>
        <dbReference type="ARBA" id="ARBA00023231"/>
    </source>
</evidence>
<dbReference type="InterPro" id="IPR014746">
    <property type="entry name" value="Gln_synth/guanido_kin_cat_dom"/>
</dbReference>
<evidence type="ECO:0000313" key="10">
    <source>
        <dbReference type="EMBL" id="ASP23259.1"/>
    </source>
</evidence>
<evidence type="ECO:0000256" key="8">
    <source>
        <dbReference type="RuleBase" id="RU000384"/>
    </source>
</evidence>
<gene>
    <name evidence="10" type="ORF">ANTHELSMS3_04867</name>
</gene>
<evidence type="ECO:0000256" key="1">
    <source>
        <dbReference type="ARBA" id="ARBA00001946"/>
    </source>
</evidence>
<comment type="function">
    <text evidence="2">Catalyzes the ATP-dependent biosynthesis of glutamine from glutamate and ammonia.</text>
</comment>
<geneLocation type="plasmid" evidence="11">
    <name>psms3-1</name>
</geneLocation>
<evidence type="ECO:0000259" key="9">
    <source>
        <dbReference type="PROSITE" id="PS51987"/>
    </source>
</evidence>
<dbReference type="PANTHER" id="PTHR43785">
    <property type="entry name" value="GAMMA-GLUTAMYLPUTRESCINE SYNTHETASE"/>
    <property type="match status" value="1"/>
</dbReference>
<keyword evidence="5" id="KW-0067">ATP-binding</keyword>
<keyword evidence="3 10" id="KW-0436">Ligase</keyword>
<keyword evidence="10" id="KW-0614">Plasmid</keyword>
<dbReference type="RefSeq" id="WP_254694972.1">
    <property type="nucleotide sequence ID" value="NZ_CP022541.1"/>
</dbReference>
<reference evidence="10 11" key="1">
    <citation type="submission" date="2017-07" db="EMBL/GenBank/DDBJ databases">
        <title>Genome Sequence of Antarctobacter heliothermus Strain SMS3 Isolated from a culture of the Diatom Skeletonema marinoi.</title>
        <authorList>
            <person name="Topel M."/>
            <person name="Pinder M.I.M."/>
            <person name="Johansson O.N."/>
            <person name="Kourtchenko O."/>
            <person name="Godhe A."/>
            <person name="Clarke A.K."/>
        </authorList>
    </citation>
    <scope>NUCLEOTIDE SEQUENCE [LARGE SCALE GENOMIC DNA]</scope>
    <source>
        <strain evidence="10 11">SMS3</strain>
        <plasmid evidence="11">Plasmid psms3-1</plasmid>
    </source>
</reference>
<dbReference type="Gene3D" id="3.30.590.10">
    <property type="entry name" value="Glutamine synthetase/guanido kinase, catalytic domain"/>
    <property type="match status" value="1"/>
</dbReference>